<dbReference type="RefSeq" id="WP_083142185.1">
    <property type="nucleotide sequence ID" value="NZ_MVID01000003.1"/>
</dbReference>
<proteinExistence type="predicted"/>
<evidence type="ECO:0008006" key="4">
    <source>
        <dbReference type="Google" id="ProtNLM"/>
    </source>
</evidence>
<name>A0A375YFI3_MYCPF</name>
<evidence type="ECO:0000313" key="3">
    <source>
        <dbReference type="Proteomes" id="UP000252008"/>
    </source>
</evidence>
<evidence type="ECO:0000256" key="1">
    <source>
        <dbReference type="SAM" id="SignalP"/>
    </source>
</evidence>
<protein>
    <recommendedName>
        <fullName evidence="4">Lipoprotein</fullName>
    </recommendedName>
</protein>
<dbReference type="PROSITE" id="PS51257">
    <property type="entry name" value="PROKAR_LIPOPROTEIN"/>
    <property type="match status" value="1"/>
</dbReference>
<feature type="signal peptide" evidence="1">
    <location>
        <begin position="1"/>
        <end position="19"/>
    </location>
</feature>
<evidence type="ECO:0000313" key="2">
    <source>
        <dbReference type="EMBL" id="SRX79877.1"/>
    </source>
</evidence>
<gene>
    <name evidence="2" type="ORF">MPP7335_01615</name>
</gene>
<dbReference type="EMBL" id="UEGS01000001">
    <property type="protein sequence ID" value="SRX79877.1"/>
    <property type="molecule type" value="Genomic_DNA"/>
</dbReference>
<dbReference type="AlphaFoldDB" id="A0A375YFI3"/>
<feature type="chain" id="PRO_5039661995" description="Lipoprotein" evidence="1">
    <location>
        <begin position="20"/>
        <end position="320"/>
    </location>
</feature>
<sequence>MRGAAALAAVAVLAGCATSGESAPKVLEPVLDLDGTYIVEYDGTGVANGAPSQSLVDGRAGWVFRSSCDEHTCVAAGGEITDPNDPAAPLRNPRAADYSGDRWTMVNFTEGSAVCTGPNGERFTGDVWAVWDIAIAPDMTPAPTVTTIGTGDCPSVSVVTPTMTRAGDALPEFPAPDPAAQPPRADAAAAVFRGGYTVTRTRRDPAGAPQVTEREVATYCLRTGDRCVTTAAVPGAPGAPHAYLAVYEVTDGTFTRRSVPLPAVCEDGSAGVATEVETLTLPTDVAADEPPELRGEVVTTFTEGCPGTATDDIAYRPRPA</sequence>
<accession>A0A375YFI3</accession>
<dbReference type="Proteomes" id="UP000252008">
    <property type="component" value="Unassembled WGS sequence"/>
</dbReference>
<reference evidence="2 3" key="1">
    <citation type="submission" date="2018-05" db="EMBL/GenBank/DDBJ databases">
        <authorList>
            <consortium name="IHU Genomes"/>
        </authorList>
    </citation>
    <scope>NUCLEOTIDE SEQUENCE [LARGE SCALE GENOMIC DNA]</scope>
    <source>
        <strain evidence="2 3">P7335</strain>
    </source>
</reference>
<keyword evidence="1" id="KW-0732">Signal</keyword>
<dbReference type="STRING" id="39692.BST38_05130"/>
<organism evidence="2 3">
    <name type="scientific">Mycolicibacterium parafortuitum</name>
    <name type="common">Mycobacterium parafortuitum</name>
    <dbReference type="NCBI Taxonomy" id="39692"/>
    <lineage>
        <taxon>Bacteria</taxon>
        <taxon>Bacillati</taxon>
        <taxon>Actinomycetota</taxon>
        <taxon>Actinomycetes</taxon>
        <taxon>Mycobacteriales</taxon>
        <taxon>Mycobacteriaceae</taxon>
        <taxon>Mycolicibacterium</taxon>
    </lineage>
</organism>
<keyword evidence="3" id="KW-1185">Reference proteome</keyword>